<organism evidence="1">
    <name type="scientific">uncultured Caudovirales phage</name>
    <dbReference type="NCBI Taxonomy" id="2100421"/>
    <lineage>
        <taxon>Viruses</taxon>
        <taxon>Duplodnaviria</taxon>
        <taxon>Heunggongvirae</taxon>
        <taxon>Uroviricota</taxon>
        <taxon>Caudoviricetes</taxon>
        <taxon>Peduoviridae</taxon>
        <taxon>Maltschvirus</taxon>
        <taxon>Maltschvirus maltsch</taxon>
    </lineage>
</organism>
<protein>
    <submittedName>
        <fullName evidence="1">Uncharacterized protein</fullName>
    </submittedName>
</protein>
<evidence type="ECO:0000313" key="1">
    <source>
        <dbReference type="EMBL" id="CAB4143011.1"/>
    </source>
</evidence>
<accession>A0A6J5MA58</accession>
<proteinExistence type="predicted"/>
<name>A0A6J5MA58_9CAUD</name>
<dbReference type="EMBL" id="LR796418">
    <property type="protein sequence ID" value="CAB4143011.1"/>
    <property type="molecule type" value="Genomic_DNA"/>
</dbReference>
<reference evidence="1" key="1">
    <citation type="submission" date="2020-04" db="EMBL/GenBank/DDBJ databases">
        <authorList>
            <person name="Chiriac C."/>
            <person name="Salcher M."/>
            <person name="Ghai R."/>
            <person name="Kavagutti S V."/>
        </authorList>
    </citation>
    <scope>NUCLEOTIDE SEQUENCE</scope>
</reference>
<dbReference type="EMBL" id="LR796737">
    <property type="protein sequence ID" value="CAB4162544.1"/>
    <property type="molecule type" value="Genomic_DNA"/>
</dbReference>
<evidence type="ECO:0000313" key="2">
    <source>
        <dbReference type="EMBL" id="CAB4162544.1"/>
    </source>
</evidence>
<gene>
    <name evidence="1" type="ORF">UFOVP436_59</name>
    <name evidence="2" type="ORF">UFOVP784_59</name>
</gene>
<sequence length="132" mass="15316">MYINENDDFELPNFLYRTIMELMKQSLDMGTLLSSDQQKLRAYKEQTKKLFKNKWYEIAKALEAFSIIDPCICSMEEKEIYCETCKGARYIISSSLTPDEMREVGLITNAGTNAEIISKLQKSLNEIMSQYP</sequence>